<protein>
    <submittedName>
        <fullName evidence="3">Ankyrin repeat protein</fullName>
    </submittedName>
</protein>
<dbReference type="Pfam" id="PF12796">
    <property type="entry name" value="Ank_2"/>
    <property type="match status" value="6"/>
</dbReference>
<dbReference type="PROSITE" id="PS50297">
    <property type="entry name" value="ANK_REP_REGION"/>
    <property type="match status" value="4"/>
</dbReference>
<dbReference type="Pfam" id="PF00023">
    <property type="entry name" value="Ank"/>
    <property type="match status" value="1"/>
</dbReference>
<evidence type="ECO:0000256" key="1">
    <source>
        <dbReference type="ARBA" id="ARBA00022737"/>
    </source>
</evidence>
<organism evidence="3">
    <name type="scientific">Bandra megavirus</name>
    <dbReference type="NCBI Taxonomy" id="2071566"/>
    <lineage>
        <taxon>Viruses</taxon>
        <taxon>Varidnaviria</taxon>
        <taxon>Bamfordvirae</taxon>
        <taxon>Nucleocytoviricota</taxon>
        <taxon>Megaviricetes</taxon>
        <taxon>Imitervirales</taxon>
        <taxon>Mimiviridae</taxon>
        <taxon>Megamimivirinae</taxon>
        <taxon>Megavirus</taxon>
    </lineage>
</organism>
<dbReference type="Gene3D" id="1.25.40.20">
    <property type="entry name" value="Ankyrin repeat-containing domain"/>
    <property type="match status" value="6"/>
</dbReference>
<name>A0A2K9V740_9VIRU</name>
<sequence>MESTINTAINTIKNVDFKYKSDAKYECCPDIKCNKFTLLMFLVAHYKQIPDALFKIKAVLNNSKTKINSQNKLGWTALMIASRNSSTRCDNEIVELLLEYGANPDKQNVDGDTALILACQYSQTDSSIKTVDLLLNYDANVNIRDNNGWSPLITTVNFNDTTSDINVIDLLMKYKADINAITNKKSSSIMIAARRINNNIMVIKKLFEYKPNLNIASPKGWTCLMLAINHAKTDEAIDIIQELLNHGADPNACTKSGKSCLMIAFDNGENTKIMKLLIDAGANVNHLYRDNDECDYIFKLYKEINFNYSFRLKFDYDAIINHEYNGHTVLMRAVLDADDDNCETVKMLLSNSVDPNFSNNYGITALMLAIMKRKISLNVIQLLLNHDKINPNCFDKYGNTPLSIAMTLYPKKCNLEVIEILLKFGANPNNKDYVTGFVSDILTSNVSEKYIIWIAYLHYKSFGTIDTIKLLLKYNIDIAINNKHGNTILTQSVNDSVDDSNLQLVSMLIDHDPELDVTSDNNEPILHFAVKNNNIQILKLLLDKDVYINMRNKTGMTCLVYYLSIIKNAFDLNIIKLLLEHEIDLNIVYGDNNDTVLMLVCSLITSEKDLDLINLLIDHGADVNYQDTNGNTPLMILIDTLIHFEKVVENNYLQDKKNQYVTGYLTNMFIDDSDNLIDNNNNDYNKIINTIHQAIKLLLEKGADPNIKNSTNESAIFKIMDNLQDFEIKKYIELFCKYGLNINITNENNHTLLHKIFYFDENNLTKFICDTGIDVNIKNSVGKTALFHAIKFSLYSTDIIELLNYGADPNVINNSGVSVLMEIFNSYLDDPQDDSHVEIIKLLIEKGANANYSNDKTCILEKAIMLNNDTSIDIIELLLKNGADPNLIYNNRTILRYLMEQLYLIHKENIIKLLFKYGMNPDICDKEGDSIMMTAIKMQEKMNIIDIFLDYKVNPNIVNKKGFTALTLAICTIFKYEVYYYDSLVKVLIDYGANPNIQNSFGETSLMILFGIIKSLNITSTNTNKDNISKILFDTNGITSALLKRSNYKLLNNLGKTVYHYVPDDMILKFMEAVESSVIDKYARNNLHQSIIDYNTQIVMKPESIRTRAVAIQWYADREISFEEVRDHDKKLIDYFGIYDIESLNLKIQDSLKHMN</sequence>
<proteinExistence type="predicted"/>
<reference evidence="3" key="1">
    <citation type="submission" date="2018-01" db="EMBL/GenBank/DDBJ databases">
        <title>Draft genome sequence of Bandra megavirus.</title>
        <authorList>
            <person name="Chatterjee A."/>
            <person name="Yadav R."/>
            <person name="Kondabagil K."/>
        </authorList>
    </citation>
    <scope>NUCLEOTIDE SEQUENCE</scope>
    <source>
        <strain evidence="3">KK-1</strain>
    </source>
</reference>
<dbReference type="PANTHER" id="PTHR24198">
    <property type="entry name" value="ANKYRIN REPEAT AND PROTEIN KINASE DOMAIN-CONTAINING PROTEIN"/>
    <property type="match status" value="1"/>
</dbReference>
<dbReference type="EMBL" id="MG779299">
    <property type="protein sequence ID" value="AUV58035.1"/>
    <property type="molecule type" value="Genomic_DNA"/>
</dbReference>
<accession>A0A2K9V740</accession>
<dbReference type="InterPro" id="IPR036770">
    <property type="entry name" value="Ankyrin_rpt-contain_sf"/>
</dbReference>
<evidence type="ECO:0000313" key="3">
    <source>
        <dbReference type="EMBL" id="AUV58035.1"/>
    </source>
</evidence>
<keyword evidence="2" id="KW-0040">ANK repeat</keyword>
<dbReference type="PROSITE" id="PS50088">
    <property type="entry name" value="ANK_REPEAT"/>
    <property type="match status" value="8"/>
</dbReference>
<evidence type="ECO:0000256" key="2">
    <source>
        <dbReference type="ARBA" id="ARBA00023043"/>
    </source>
</evidence>
<keyword evidence="1" id="KW-0677">Repeat</keyword>
<dbReference type="SUPFAM" id="SSF48403">
    <property type="entry name" value="Ankyrin repeat"/>
    <property type="match status" value="3"/>
</dbReference>
<dbReference type="InterPro" id="IPR002110">
    <property type="entry name" value="Ankyrin_rpt"/>
</dbReference>
<dbReference type="PANTHER" id="PTHR24198:SF165">
    <property type="entry name" value="ANKYRIN REPEAT-CONTAINING PROTEIN-RELATED"/>
    <property type="match status" value="1"/>
</dbReference>
<dbReference type="SMART" id="SM00248">
    <property type="entry name" value="ANK"/>
    <property type="match status" value="21"/>
</dbReference>